<accession>A0A0R3SPI0</accession>
<protein>
    <submittedName>
        <fullName evidence="9">Exonuclease domain-containing protein</fullName>
    </submittedName>
</protein>
<dbReference type="PANTHER" id="PTHR13058:SF19">
    <property type="entry name" value="LD40940P"/>
    <property type="match status" value="1"/>
</dbReference>
<sequence length="195" mass="21857">MMPIQSQAASLAGLNASNLNFHKDFDDNALQLITCFLHHLTPPICIVAHNGYNFDFPLLKSELTRANGYSSKLSDRNGDAIFCSDSLHLFRDFDYFLVSPDDKGLAKLTSQVIKSQNLFSLSNIYERVFCKSLDTGHTAEGDCMAMIKIVRFLGEPALFWFDVNCKSLADIPLMYEINNADPKSLPANLFPHELD</sequence>
<reference evidence="9" key="1">
    <citation type="submission" date="2017-02" db="UniProtKB">
        <authorList>
            <consortium name="WormBaseParasite"/>
        </authorList>
    </citation>
    <scope>IDENTIFICATION</scope>
</reference>
<dbReference type="GO" id="GO:0003676">
    <property type="term" value="F:nucleic acid binding"/>
    <property type="evidence" value="ECO:0007669"/>
    <property type="project" value="InterPro"/>
</dbReference>
<evidence type="ECO:0000256" key="6">
    <source>
        <dbReference type="ARBA" id="ARBA00022842"/>
    </source>
</evidence>
<evidence type="ECO:0000256" key="5">
    <source>
        <dbReference type="ARBA" id="ARBA00022839"/>
    </source>
</evidence>
<dbReference type="Gene3D" id="3.30.420.10">
    <property type="entry name" value="Ribonuclease H-like superfamily/Ribonuclease H"/>
    <property type="match status" value="1"/>
</dbReference>
<dbReference type="GO" id="GO:0005737">
    <property type="term" value="C:cytoplasm"/>
    <property type="evidence" value="ECO:0007669"/>
    <property type="project" value="TreeGrafter"/>
</dbReference>
<keyword evidence="5" id="KW-0269">Exonuclease</keyword>
<evidence type="ECO:0000256" key="2">
    <source>
        <dbReference type="ARBA" id="ARBA00022722"/>
    </source>
</evidence>
<dbReference type="OrthoDB" id="6280019at2759"/>
<proteinExistence type="predicted"/>
<dbReference type="SUPFAM" id="SSF53098">
    <property type="entry name" value="Ribonuclease H-like"/>
    <property type="match status" value="1"/>
</dbReference>
<evidence type="ECO:0000256" key="1">
    <source>
        <dbReference type="ARBA" id="ARBA00001946"/>
    </source>
</evidence>
<keyword evidence="3" id="KW-0479">Metal-binding</keyword>
<reference evidence="7 8" key="2">
    <citation type="submission" date="2018-11" db="EMBL/GenBank/DDBJ databases">
        <authorList>
            <consortium name="Pathogen Informatics"/>
        </authorList>
    </citation>
    <scope>NUCLEOTIDE SEQUENCE [LARGE SCALE GENOMIC DNA]</scope>
</reference>
<evidence type="ECO:0000256" key="3">
    <source>
        <dbReference type="ARBA" id="ARBA00022723"/>
    </source>
</evidence>
<gene>
    <name evidence="7" type="ORF">HDID_LOCUS6870</name>
</gene>
<name>A0A0R3SPI0_HYMDI</name>
<evidence type="ECO:0000256" key="4">
    <source>
        <dbReference type="ARBA" id="ARBA00022801"/>
    </source>
</evidence>
<dbReference type="InterPro" id="IPR012337">
    <property type="entry name" value="RNaseH-like_sf"/>
</dbReference>
<dbReference type="GO" id="GO:0008296">
    <property type="term" value="F:3'-5'-DNA exonuclease activity"/>
    <property type="evidence" value="ECO:0007669"/>
    <property type="project" value="TreeGrafter"/>
</dbReference>
<dbReference type="PANTHER" id="PTHR13058">
    <property type="entry name" value="THREE PRIME REPAIR EXONUCLEASE 1, 2"/>
    <property type="match status" value="1"/>
</dbReference>
<dbReference type="EMBL" id="UYSG01010884">
    <property type="protein sequence ID" value="VDL59188.1"/>
    <property type="molecule type" value="Genomic_DNA"/>
</dbReference>
<dbReference type="Proteomes" id="UP000274504">
    <property type="component" value="Unassembled WGS sequence"/>
</dbReference>
<dbReference type="InterPro" id="IPR036397">
    <property type="entry name" value="RNaseH_sf"/>
</dbReference>
<keyword evidence="6" id="KW-0460">Magnesium</keyword>
<keyword evidence="2" id="KW-0540">Nuclease</keyword>
<dbReference type="WBParaSite" id="HDID_0000687201-mRNA-1">
    <property type="protein sequence ID" value="HDID_0000687201-mRNA-1"/>
    <property type="gene ID" value="HDID_0000687201"/>
</dbReference>
<dbReference type="GO" id="GO:0006308">
    <property type="term" value="P:DNA catabolic process"/>
    <property type="evidence" value="ECO:0007669"/>
    <property type="project" value="TreeGrafter"/>
</dbReference>
<dbReference type="AlphaFoldDB" id="A0A0R3SPI0"/>
<comment type="cofactor">
    <cofactor evidence="1">
        <name>Mg(2+)</name>
        <dbReference type="ChEBI" id="CHEBI:18420"/>
    </cofactor>
</comment>
<organism evidence="9">
    <name type="scientific">Hymenolepis diminuta</name>
    <name type="common">Rat tapeworm</name>
    <dbReference type="NCBI Taxonomy" id="6216"/>
    <lineage>
        <taxon>Eukaryota</taxon>
        <taxon>Metazoa</taxon>
        <taxon>Spiralia</taxon>
        <taxon>Lophotrochozoa</taxon>
        <taxon>Platyhelminthes</taxon>
        <taxon>Cestoda</taxon>
        <taxon>Eucestoda</taxon>
        <taxon>Cyclophyllidea</taxon>
        <taxon>Hymenolepididae</taxon>
        <taxon>Hymenolepis</taxon>
    </lineage>
</organism>
<keyword evidence="4" id="KW-0378">Hydrolase</keyword>
<dbReference type="STRING" id="6216.A0A0R3SPI0"/>
<dbReference type="InterPro" id="IPR040393">
    <property type="entry name" value="TREX1/2"/>
</dbReference>
<dbReference type="GO" id="GO:0046872">
    <property type="term" value="F:metal ion binding"/>
    <property type="evidence" value="ECO:0007669"/>
    <property type="project" value="UniProtKB-KW"/>
</dbReference>
<evidence type="ECO:0000313" key="7">
    <source>
        <dbReference type="EMBL" id="VDL59188.1"/>
    </source>
</evidence>
<evidence type="ECO:0000313" key="9">
    <source>
        <dbReference type="WBParaSite" id="HDID_0000687201-mRNA-1"/>
    </source>
</evidence>
<evidence type="ECO:0000313" key="8">
    <source>
        <dbReference type="Proteomes" id="UP000274504"/>
    </source>
</evidence>